<reference evidence="1" key="1">
    <citation type="submission" date="2022-06" db="EMBL/GenBank/DDBJ databases">
        <title>Genome sequence of Phormidium yuhuli AB48 isolated from an industrial photobioreactor environment.</title>
        <authorList>
            <person name="Qiu Y."/>
            <person name="Noonan A.J.C."/>
            <person name="Dofher K."/>
            <person name="Koch M."/>
            <person name="Kieft B."/>
            <person name="Lin X."/>
            <person name="Ziels R.M."/>
            <person name="Hallam S.J."/>
        </authorList>
    </citation>
    <scope>NUCLEOTIDE SEQUENCE</scope>
    <source>
        <strain evidence="1">AB48</strain>
    </source>
</reference>
<dbReference type="RefSeq" id="WP_252663299.1">
    <property type="nucleotide sequence ID" value="NZ_CP098611.1"/>
</dbReference>
<accession>A0ABY5ASQ5</accession>
<evidence type="ECO:0000313" key="2">
    <source>
        <dbReference type="Proteomes" id="UP001056708"/>
    </source>
</evidence>
<name>A0ABY5ASQ5_9CYAN</name>
<organism evidence="1 2">
    <name type="scientific">Phormidium yuhuli AB48</name>
    <dbReference type="NCBI Taxonomy" id="2940671"/>
    <lineage>
        <taxon>Bacteria</taxon>
        <taxon>Bacillati</taxon>
        <taxon>Cyanobacteriota</taxon>
        <taxon>Cyanophyceae</taxon>
        <taxon>Oscillatoriophycideae</taxon>
        <taxon>Oscillatoriales</taxon>
        <taxon>Oscillatoriaceae</taxon>
        <taxon>Phormidium</taxon>
        <taxon>Phormidium yuhuli</taxon>
    </lineage>
</organism>
<keyword evidence="2" id="KW-1185">Reference proteome</keyword>
<dbReference type="Proteomes" id="UP001056708">
    <property type="component" value="Chromosome"/>
</dbReference>
<sequence length="162" mass="18506">MTTPQLHLDLTLLALQALANLSNEDIWATVVSLRLELDLGDRQSWEQLRQGHPALTQKLTQQRQQLILSQIICTLAQEHQETIRRAIALLEQYTQLERPAREAVLLSEYLQRFKQGYLQRSLGTLKLTLVESLALKLLVDLLFYSSPNGDRYLSWGLDVGSP</sequence>
<dbReference type="InterPro" id="IPR021399">
    <property type="entry name" value="DUF3038"/>
</dbReference>
<dbReference type="Pfam" id="PF11237">
    <property type="entry name" value="DUF3038"/>
    <property type="match status" value="1"/>
</dbReference>
<proteinExistence type="predicted"/>
<protein>
    <submittedName>
        <fullName evidence="1">DUF3038 domain-containing protein</fullName>
    </submittedName>
</protein>
<evidence type="ECO:0000313" key="1">
    <source>
        <dbReference type="EMBL" id="USR91269.1"/>
    </source>
</evidence>
<dbReference type="EMBL" id="CP098611">
    <property type="protein sequence ID" value="USR91269.1"/>
    <property type="molecule type" value="Genomic_DNA"/>
</dbReference>
<gene>
    <name evidence="1" type="ORF">NEA10_00565</name>
</gene>